<protein>
    <submittedName>
        <fullName evidence="5">FMN reductase</fullName>
    </submittedName>
</protein>
<feature type="domain" description="NADPH-dependent FMN reductase-like" evidence="4">
    <location>
        <begin position="3"/>
        <end position="136"/>
    </location>
</feature>
<dbReference type="EMBL" id="FOVH01000013">
    <property type="protein sequence ID" value="SFP35777.1"/>
    <property type="molecule type" value="Genomic_DNA"/>
</dbReference>
<keyword evidence="3" id="KW-0560">Oxidoreductase</keyword>
<evidence type="ECO:0000313" key="6">
    <source>
        <dbReference type="Proteomes" id="UP000183413"/>
    </source>
</evidence>
<keyword evidence="1" id="KW-0285">Flavoprotein</keyword>
<evidence type="ECO:0000256" key="3">
    <source>
        <dbReference type="ARBA" id="ARBA00023002"/>
    </source>
</evidence>
<evidence type="ECO:0000259" key="4">
    <source>
        <dbReference type="Pfam" id="PF03358"/>
    </source>
</evidence>
<dbReference type="PANTHER" id="PTHR43408:SF2">
    <property type="entry name" value="FMN REDUCTASE (NADPH)"/>
    <property type="match status" value="1"/>
</dbReference>
<dbReference type="SUPFAM" id="SSF52218">
    <property type="entry name" value="Flavoproteins"/>
    <property type="match status" value="1"/>
</dbReference>
<evidence type="ECO:0000256" key="2">
    <source>
        <dbReference type="ARBA" id="ARBA00022643"/>
    </source>
</evidence>
<dbReference type="Gene3D" id="3.40.50.360">
    <property type="match status" value="1"/>
</dbReference>
<keyword evidence="2" id="KW-0288">FMN</keyword>
<dbReference type="GO" id="GO:0016491">
    <property type="term" value="F:oxidoreductase activity"/>
    <property type="evidence" value="ECO:0007669"/>
    <property type="project" value="UniProtKB-KW"/>
</dbReference>
<organism evidence="5 6">
    <name type="scientific">Actinomadura madurae</name>
    <dbReference type="NCBI Taxonomy" id="1993"/>
    <lineage>
        <taxon>Bacteria</taxon>
        <taxon>Bacillati</taxon>
        <taxon>Actinomycetota</taxon>
        <taxon>Actinomycetes</taxon>
        <taxon>Streptosporangiales</taxon>
        <taxon>Thermomonosporaceae</taxon>
        <taxon>Actinomadura</taxon>
    </lineage>
</organism>
<dbReference type="InterPro" id="IPR051814">
    <property type="entry name" value="NAD(P)H-dep_FMN_reductase"/>
</dbReference>
<reference evidence="5 6" key="1">
    <citation type="submission" date="2016-10" db="EMBL/GenBank/DDBJ databases">
        <authorList>
            <person name="de Groot N.N."/>
        </authorList>
    </citation>
    <scope>NUCLEOTIDE SEQUENCE [LARGE SCALE GENOMIC DNA]</scope>
    <source>
        <strain evidence="5 6">DSM 43067</strain>
    </source>
</reference>
<name>A0A1I5PPF8_9ACTN</name>
<dbReference type="InParanoid" id="A0A1I5PPF8"/>
<dbReference type="Proteomes" id="UP000183413">
    <property type="component" value="Unassembled WGS sequence"/>
</dbReference>
<dbReference type="STRING" id="1993.SAMN04489713_113204"/>
<keyword evidence="6" id="KW-1185">Reference proteome</keyword>
<dbReference type="RefSeq" id="WP_075023294.1">
    <property type="nucleotide sequence ID" value="NZ_FOVH01000013.1"/>
</dbReference>
<gene>
    <name evidence="5" type="ORF">SAMN04489713_113204</name>
</gene>
<accession>A0A1I5PPF8</accession>
<sequence length="176" mass="19188">MTEIAVVVGNPKPRSRTFLVAEAVADRVAEHLCGHRKITIDLIDHADRIFRWPDDGMNELAEAVRTSDIVVVASPTYKASYTGLLKSFLDRYASNSLLGVRTIPILTASAPEHALAVEFALRPLLVELGASVPTRGLYFPMSSMPRFDATIDAWIQENVGALQGRALSATKKAVTK</sequence>
<dbReference type="InterPro" id="IPR029039">
    <property type="entry name" value="Flavoprotein-like_sf"/>
</dbReference>
<evidence type="ECO:0000256" key="1">
    <source>
        <dbReference type="ARBA" id="ARBA00022630"/>
    </source>
</evidence>
<evidence type="ECO:0000313" key="5">
    <source>
        <dbReference type="EMBL" id="SFP35777.1"/>
    </source>
</evidence>
<proteinExistence type="predicted"/>
<dbReference type="Pfam" id="PF03358">
    <property type="entry name" value="FMN_red"/>
    <property type="match status" value="1"/>
</dbReference>
<dbReference type="AlphaFoldDB" id="A0A1I5PPF8"/>
<dbReference type="InterPro" id="IPR005025">
    <property type="entry name" value="FMN_Rdtase-like_dom"/>
</dbReference>
<dbReference type="PANTHER" id="PTHR43408">
    <property type="entry name" value="FMN REDUCTASE (NADPH)"/>
    <property type="match status" value="1"/>
</dbReference>